<organism evidence="2 3">
    <name type="scientific">Periplaneta americana</name>
    <name type="common">American cockroach</name>
    <name type="synonym">Blatta americana</name>
    <dbReference type="NCBI Taxonomy" id="6978"/>
    <lineage>
        <taxon>Eukaryota</taxon>
        <taxon>Metazoa</taxon>
        <taxon>Ecdysozoa</taxon>
        <taxon>Arthropoda</taxon>
        <taxon>Hexapoda</taxon>
        <taxon>Insecta</taxon>
        <taxon>Pterygota</taxon>
        <taxon>Neoptera</taxon>
        <taxon>Polyneoptera</taxon>
        <taxon>Dictyoptera</taxon>
        <taxon>Blattodea</taxon>
        <taxon>Blattoidea</taxon>
        <taxon>Blattidae</taxon>
        <taxon>Blattinae</taxon>
        <taxon>Periplaneta</taxon>
    </lineage>
</organism>
<sequence length="330" mass="37990">MVKGNGITPRKTLLVRFVHHKFLLAQTQIEPGSPSERQRGTPPRFLMDYSFEDSFSEVGKALRITLTAPVSTAESERSFSTLNKIKTFLRNTMGQDRLNSLAFCPILKEHLHQIPNLRKGHEKIEKLLSSSLLSKNLKVRIHKTIIISAVLYGCETWTLTLREEQRLRVFENKMLRKIFGAKRDEVTGECRKLYNVELHALYSSPYIIRNIKSRRLIWAEHVARMGESRNAYRLLVGRPEEKGLWGDPGNDTKTLQVTTSVEKQLHFFGKTLSIEFALSNTTMNHVRNEYAGDMEVNEYYAYEYSDTTNNSGNTISNDFQQLSGHQFQCL</sequence>
<accession>A0ABQ8SPF4</accession>
<protein>
    <recommendedName>
        <fullName evidence="1">HAT C-terminal dimerisation domain-containing protein</fullName>
    </recommendedName>
</protein>
<dbReference type="PANTHER" id="PTHR47027:SF20">
    <property type="entry name" value="REVERSE TRANSCRIPTASE-LIKE PROTEIN WITH RNA-DIRECTED DNA POLYMERASE DOMAIN"/>
    <property type="match status" value="1"/>
</dbReference>
<dbReference type="PANTHER" id="PTHR47027">
    <property type="entry name" value="REVERSE TRANSCRIPTASE DOMAIN-CONTAINING PROTEIN"/>
    <property type="match status" value="1"/>
</dbReference>
<evidence type="ECO:0000313" key="2">
    <source>
        <dbReference type="EMBL" id="KAJ4436063.1"/>
    </source>
</evidence>
<dbReference type="InterPro" id="IPR012337">
    <property type="entry name" value="RNaseH-like_sf"/>
</dbReference>
<gene>
    <name evidence="2" type="ORF">ANN_18690</name>
</gene>
<proteinExistence type="predicted"/>
<dbReference type="EMBL" id="JAJSOF020000023">
    <property type="protein sequence ID" value="KAJ4436063.1"/>
    <property type="molecule type" value="Genomic_DNA"/>
</dbReference>
<dbReference type="Pfam" id="PF05699">
    <property type="entry name" value="Dimer_Tnp_hAT"/>
    <property type="match status" value="1"/>
</dbReference>
<reference evidence="2 3" key="1">
    <citation type="journal article" date="2022" name="Allergy">
        <title>Genome assembly and annotation of Periplaneta americana reveal a comprehensive cockroach allergen profile.</title>
        <authorList>
            <person name="Wang L."/>
            <person name="Xiong Q."/>
            <person name="Saelim N."/>
            <person name="Wang L."/>
            <person name="Nong W."/>
            <person name="Wan A.T."/>
            <person name="Shi M."/>
            <person name="Liu X."/>
            <person name="Cao Q."/>
            <person name="Hui J.H.L."/>
            <person name="Sookrung N."/>
            <person name="Leung T.F."/>
            <person name="Tungtrongchitr A."/>
            <person name="Tsui S.K.W."/>
        </authorList>
    </citation>
    <scope>NUCLEOTIDE SEQUENCE [LARGE SCALE GENOMIC DNA]</scope>
    <source>
        <strain evidence="2">PWHHKU_190912</strain>
    </source>
</reference>
<keyword evidence="3" id="KW-1185">Reference proteome</keyword>
<comment type="caution">
    <text evidence="2">The sequence shown here is derived from an EMBL/GenBank/DDBJ whole genome shotgun (WGS) entry which is preliminary data.</text>
</comment>
<evidence type="ECO:0000313" key="3">
    <source>
        <dbReference type="Proteomes" id="UP001148838"/>
    </source>
</evidence>
<name>A0ABQ8SPF4_PERAM</name>
<evidence type="ECO:0000259" key="1">
    <source>
        <dbReference type="Pfam" id="PF05699"/>
    </source>
</evidence>
<dbReference type="InterPro" id="IPR008906">
    <property type="entry name" value="HATC_C_dom"/>
</dbReference>
<dbReference type="Proteomes" id="UP001148838">
    <property type="component" value="Unassembled WGS sequence"/>
</dbReference>
<dbReference type="SUPFAM" id="SSF53098">
    <property type="entry name" value="Ribonuclease H-like"/>
    <property type="match status" value="1"/>
</dbReference>
<feature type="domain" description="HAT C-terminal dimerisation" evidence="1">
    <location>
        <begin position="52"/>
        <end position="102"/>
    </location>
</feature>